<feature type="region of interest" description="Disordered" evidence="1">
    <location>
        <begin position="1"/>
        <end position="41"/>
    </location>
</feature>
<feature type="compositionally biased region" description="Low complexity" evidence="1">
    <location>
        <begin position="548"/>
        <end position="566"/>
    </location>
</feature>
<dbReference type="AlphaFoldDB" id="A0A5N6KSD1"/>
<dbReference type="EMBL" id="VIBQ01000012">
    <property type="protein sequence ID" value="KAB8342878.1"/>
    <property type="molecule type" value="Genomic_DNA"/>
</dbReference>
<name>A0A5N6KSD1_9ROSI</name>
<organism evidence="2 3">
    <name type="scientific">Carpinus fangiana</name>
    <dbReference type="NCBI Taxonomy" id="176857"/>
    <lineage>
        <taxon>Eukaryota</taxon>
        <taxon>Viridiplantae</taxon>
        <taxon>Streptophyta</taxon>
        <taxon>Embryophyta</taxon>
        <taxon>Tracheophyta</taxon>
        <taxon>Spermatophyta</taxon>
        <taxon>Magnoliopsida</taxon>
        <taxon>eudicotyledons</taxon>
        <taxon>Gunneridae</taxon>
        <taxon>Pentapetalae</taxon>
        <taxon>rosids</taxon>
        <taxon>fabids</taxon>
        <taxon>Fagales</taxon>
        <taxon>Betulaceae</taxon>
        <taxon>Carpinus</taxon>
    </lineage>
</organism>
<feature type="compositionally biased region" description="Low complexity" evidence="1">
    <location>
        <begin position="610"/>
        <end position="620"/>
    </location>
</feature>
<gene>
    <name evidence="2" type="ORF">FH972_022475</name>
</gene>
<keyword evidence="3" id="KW-1185">Reference proteome</keyword>
<dbReference type="Proteomes" id="UP000327013">
    <property type="component" value="Unassembled WGS sequence"/>
</dbReference>
<feature type="region of interest" description="Disordered" evidence="1">
    <location>
        <begin position="637"/>
        <end position="671"/>
    </location>
</feature>
<sequence>MAQQPNHVPSADPTNTYYTNNAYAHDGSAHNNGQPNAFDGSWQQYPAERLDLVPETEFWQTPDPSNLNNHTTPYYQHAGYDHHNTFPGTGGFAPFDRPSFDPAALQSPSTSNQPPFRPQSTQGNPTVQQVGTIAPNVLEANPAPAPAQTSNTATATKPHIVALVPLPSGNPTNGRFVLTKFDDLKKVANVKSLNAFTDLGQEPVAEIARSTIPAYNPRRSRNEIRTLLASDSKLSASINKKTSRKLGALTVTKKPIRLDATGQFAGRRASSTESSSDEESEYESSEEEEEPSPLPPRRPDTSTGAIEYDSIKALWRPRSKIVSSTEIRSGLTSFWETIKTIRERWNSDRTAVKEAEETKKVNELPMLKERVAKQREMLEIALTTAVKHGHPDIVKHFGENLAMMGALAIFLQERVKESDYNGSFSMSVLQLLVHCTKLTEGNLEKSNIGKILSRYIKRGDANIKALTKKIYENASAATRANSEALKAAASAPASVKDSKASETPSTRQVPAVAGVKRERVADATNTQPLKKVAPENANLNSLHKDTSPTKPASTSASSTHAAKPKTNAVAPKASGFFSLQSASKRPGTSLTSQSLTPKTATASIIPPKKPTASTSTTVPASNEQKAFSVFSFIEESKKPEAKPKAKSEEKRAPETAEEKEKRERKEKRRQLRVHWKPESALVEVRLFSHDPDEELGHDASQYPALTAVDFTDLREQEPDQFGMLFEPYGGGLKKPESLNRTIQEKREAEVLAVYYNSNDLLPPPNPQEPIEDVVPNDGEPQAFGQAPAQVTSRLAVTEAPKMTQPAFDLAAILGSIGGQPSAPQPSAASALDQALSQLRGGSQPTLQALQHPQQSQQPAPQPSTYDLASILGSIGNQPGPTQQPPPPPLAPGPTSDLAAILQGLQSTPHMPQIPGMPSLSDFMAQGGFPIGTVSGQQANGGGQNYPYENEDRKRWREQPSFDGNNDDRELEGDKYSNKRQKWNSNKNHERRGKSPPKYVVECTFFQEGCAVTTFRVHGLFNS</sequence>
<feature type="region of interest" description="Disordered" evidence="1">
    <location>
        <begin position="86"/>
        <end position="127"/>
    </location>
</feature>
<accession>A0A5N6KSD1</accession>
<feature type="compositionally biased region" description="Low complexity" evidence="1">
    <location>
        <begin position="846"/>
        <end position="858"/>
    </location>
</feature>
<feature type="region of interest" description="Disordered" evidence="1">
    <location>
        <begin position="845"/>
        <end position="996"/>
    </location>
</feature>
<feature type="compositionally biased region" description="Pro residues" evidence="1">
    <location>
        <begin position="881"/>
        <end position="891"/>
    </location>
</feature>
<evidence type="ECO:0000256" key="1">
    <source>
        <dbReference type="SAM" id="MobiDB-lite"/>
    </source>
</evidence>
<feature type="compositionally biased region" description="Acidic residues" evidence="1">
    <location>
        <begin position="275"/>
        <end position="291"/>
    </location>
</feature>
<evidence type="ECO:0000313" key="3">
    <source>
        <dbReference type="Proteomes" id="UP000327013"/>
    </source>
</evidence>
<feature type="compositionally biased region" description="Polar residues" evidence="1">
    <location>
        <begin position="106"/>
        <end position="127"/>
    </location>
</feature>
<feature type="region of interest" description="Disordered" evidence="1">
    <location>
        <begin position="262"/>
        <end position="304"/>
    </location>
</feature>
<feature type="compositionally biased region" description="Polar residues" evidence="1">
    <location>
        <begin position="577"/>
        <end position="602"/>
    </location>
</feature>
<feature type="compositionally biased region" description="Polar residues" evidence="1">
    <location>
        <begin position="1"/>
        <end position="22"/>
    </location>
</feature>
<dbReference type="OrthoDB" id="4347at2759"/>
<feature type="compositionally biased region" description="Basic and acidic residues" evidence="1">
    <location>
        <begin position="637"/>
        <end position="663"/>
    </location>
</feature>
<feature type="compositionally biased region" description="Basic and acidic residues" evidence="1">
    <location>
        <begin position="949"/>
        <end position="976"/>
    </location>
</feature>
<evidence type="ECO:0000313" key="2">
    <source>
        <dbReference type="EMBL" id="KAB8342878.1"/>
    </source>
</evidence>
<comment type="caution">
    <text evidence="2">The sequence shown here is derived from an EMBL/GenBank/DDBJ whole genome shotgun (WGS) entry which is preliminary data.</text>
</comment>
<proteinExistence type="predicted"/>
<protein>
    <submittedName>
        <fullName evidence="2">Uncharacterized protein</fullName>
    </submittedName>
</protein>
<feature type="region of interest" description="Disordered" evidence="1">
    <location>
        <begin position="490"/>
        <end position="620"/>
    </location>
</feature>
<reference evidence="2 3" key="1">
    <citation type="submission" date="2019-06" db="EMBL/GenBank/DDBJ databases">
        <title>A chromosomal-level reference genome of Carpinus fangiana (Coryloideae, Betulaceae).</title>
        <authorList>
            <person name="Yang X."/>
            <person name="Wang Z."/>
            <person name="Zhang L."/>
            <person name="Hao G."/>
            <person name="Liu J."/>
            <person name="Yang Y."/>
        </authorList>
    </citation>
    <scope>NUCLEOTIDE SEQUENCE [LARGE SCALE GENOMIC DNA]</scope>
    <source>
        <strain evidence="2">Cfa_2016G</strain>
        <tissue evidence="2">Leaf</tissue>
    </source>
</reference>